<evidence type="ECO:0000313" key="2">
    <source>
        <dbReference type="Proteomes" id="UP000789508"/>
    </source>
</evidence>
<keyword evidence="2" id="KW-1185">Reference proteome</keyword>
<protein>
    <submittedName>
        <fullName evidence="1">14386_t:CDS:1</fullName>
    </submittedName>
</protein>
<dbReference type="OrthoDB" id="10594307at2759"/>
<sequence>RLPVLELFLCGIVSLQILLGLGAWCLAATHSSWSWNLVSRLQILPSIGTWCLGYKFFLVLELDACETLAKLSKFGKTDETWRNCRNLAKPRDVNGVLQGGVVHTLVEYPLTPHHSEV</sequence>
<name>A0A9N9N7V1_9GLOM</name>
<accession>A0A9N9N7V1</accession>
<feature type="non-terminal residue" evidence="1">
    <location>
        <position position="117"/>
    </location>
</feature>
<evidence type="ECO:0000313" key="1">
    <source>
        <dbReference type="EMBL" id="CAG8709021.1"/>
    </source>
</evidence>
<dbReference type="AlphaFoldDB" id="A0A9N9N7V1"/>
<reference evidence="1" key="1">
    <citation type="submission" date="2021-06" db="EMBL/GenBank/DDBJ databases">
        <authorList>
            <person name="Kallberg Y."/>
            <person name="Tangrot J."/>
            <person name="Rosling A."/>
        </authorList>
    </citation>
    <scope>NUCLEOTIDE SEQUENCE</scope>
    <source>
        <strain evidence="1">FL130A</strain>
    </source>
</reference>
<organism evidence="1 2">
    <name type="scientific">Ambispora leptoticha</name>
    <dbReference type="NCBI Taxonomy" id="144679"/>
    <lineage>
        <taxon>Eukaryota</taxon>
        <taxon>Fungi</taxon>
        <taxon>Fungi incertae sedis</taxon>
        <taxon>Mucoromycota</taxon>
        <taxon>Glomeromycotina</taxon>
        <taxon>Glomeromycetes</taxon>
        <taxon>Archaeosporales</taxon>
        <taxon>Ambisporaceae</taxon>
        <taxon>Ambispora</taxon>
    </lineage>
</organism>
<comment type="caution">
    <text evidence="1">The sequence shown here is derived from an EMBL/GenBank/DDBJ whole genome shotgun (WGS) entry which is preliminary data.</text>
</comment>
<proteinExistence type="predicted"/>
<dbReference type="Proteomes" id="UP000789508">
    <property type="component" value="Unassembled WGS sequence"/>
</dbReference>
<gene>
    <name evidence="1" type="ORF">ALEPTO_LOCUS11848</name>
</gene>
<dbReference type="EMBL" id="CAJVPS010021867">
    <property type="protein sequence ID" value="CAG8709021.1"/>
    <property type="molecule type" value="Genomic_DNA"/>
</dbReference>